<proteinExistence type="predicted"/>
<name>A0A3G4VI23_9VIBR</name>
<evidence type="ECO:0000313" key="2">
    <source>
        <dbReference type="Proteomes" id="UP000279760"/>
    </source>
</evidence>
<dbReference type="InterPro" id="IPR010412">
    <property type="entry name" value="DUF1007"/>
</dbReference>
<dbReference type="RefSeq" id="WP_006073561.1">
    <property type="nucleotide sequence ID" value="NZ_CP033578.1"/>
</dbReference>
<dbReference type="AlphaFoldDB" id="A0A3G4VI23"/>
<accession>A0A3G4VI23</accession>
<evidence type="ECO:0000313" key="1">
    <source>
        <dbReference type="EMBL" id="AYV24443.1"/>
    </source>
</evidence>
<sequence length="216" mass="24475">MFNRFALRAFNWQGVFFVVLLTLATNVNAHPHSWIGNQLTINGKGTLVDSISMEWVFDPFTSAYALDGDFSVFDSEEKAHKEAVRLMSNLLNTHYFTYLYVDGEPLKFRLPEVYALTKRGRRMVLTFTLPLSRAIDVSTQELDVQVYDNTYFIDISWKDPSTVTLSPDVSGKCKTTLETPNPSQEILDYANSLGIDEQGDDDLGAHFSQKVSIHCE</sequence>
<organism evidence="1 2">
    <name type="scientific">Vibrio mediterranei</name>
    <dbReference type="NCBI Taxonomy" id="689"/>
    <lineage>
        <taxon>Bacteria</taxon>
        <taxon>Pseudomonadati</taxon>
        <taxon>Pseudomonadota</taxon>
        <taxon>Gammaproteobacteria</taxon>
        <taxon>Vibrionales</taxon>
        <taxon>Vibrionaceae</taxon>
        <taxon>Vibrio</taxon>
    </lineage>
</organism>
<protein>
    <submittedName>
        <fullName evidence="1">DUF1007 family protein</fullName>
    </submittedName>
</protein>
<dbReference type="Proteomes" id="UP000279760">
    <property type="component" value="Chromosome 2"/>
</dbReference>
<gene>
    <name evidence="1" type="ORF">ECB94_24630</name>
</gene>
<reference evidence="1 2" key="1">
    <citation type="submission" date="2018-11" db="EMBL/GenBank/DDBJ databases">
        <title>Complete Genome Sequence of Vbrio mediterranei 117-T6: a Potential Pathogen Bacteria Isolated from the Conchocelis of Pyropia.</title>
        <authorList>
            <person name="Liu Q."/>
        </authorList>
    </citation>
    <scope>NUCLEOTIDE SEQUENCE [LARGE SCALE GENOMIC DNA]</scope>
    <source>
        <strain evidence="1 2">117-T6</strain>
    </source>
</reference>
<dbReference type="EMBL" id="CP033578">
    <property type="protein sequence ID" value="AYV24443.1"/>
    <property type="molecule type" value="Genomic_DNA"/>
</dbReference>
<dbReference type="Pfam" id="PF06226">
    <property type="entry name" value="DUF1007"/>
    <property type="match status" value="1"/>
</dbReference>